<name>A0A4V1RL60_9ACTN</name>
<dbReference type="Proteomes" id="UP000294071">
    <property type="component" value="Unassembled WGS sequence"/>
</dbReference>
<keyword evidence="2" id="KW-1185">Reference proteome</keyword>
<evidence type="ECO:0000313" key="1">
    <source>
        <dbReference type="EMBL" id="RYB94652.1"/>
    </source>
</evidence>
<organism evidence="1 2">
    <name type="scientific">Nocardioides oleivorans</name>
    <dbReference type="NCBI Taxonomy" id="273676"/>
    <lineage>
        <taxon>Bacteria</taxon>
        <taxon>Bacillati</taxon>
        <taxon>Actinomycetota</taxon>
        <taxon>Actinomycetes</taxon>
        <taxon>Propionibacteriales</taxon>
        <taxon>Nocardioidaceae</taxon>
        <taxon>Nocardioides</taxon>
    </lineage>
</organism>
<reference evidence="1 2" key="1">
    <citation type="submission" date="2019-01" db="EMBL/GenBank/DDBJ databases">
        <title>Novel species of Nocardioides.</title>
        <authorList>
            <person name="Liu Q."/>
            <person name="Xin Y.-H."/>
        </authorList>
    </citation>
    <scope>NUCLEOTIDE SEQUENCE [LARGE SCALE GENOMIC DNA]</scope>
    <source>
        <strain evidence="1 2">CGMCC 4.6882</strain>
    </source>
</reference>
<dbReference type="OrthoDB" id="3783351at2"/>
<protein>
    <submittedName>
        <fullName evidence="1">Uncharacterized protein</fullName>
    </submittedName>
</protein>
<proteinExistence type="predicted"/>
<dbReference type="AlphaFoldDB" id="A0A4V1RL60"/>
<sequence>MNLATRSGGDGTTVTFGSAPVNTSLGSYNFSTSDPVMTAGWLEFENAPRGAGGASNPSTYQDITVTFSRAVRNLTFDIADIDTSGQGNGGNRTYNYWDAIAVHGTSTPYSASLGSALTGSGTIADPWRQETFANTPPDSNAAASQRLNFWFTGAVTTFKFRYWSIQGRNSYTGTQAVWIGNMSYKVNCD</sequence>
<evidence type="ECO:0000313" key="2">
    <source>
        <dbReference type="Proteomes" id="UP000294071"/>
    </source>
</evidence>
<dbReference type="EMBL" id="SDWT01000001">
    <property type="protein sequence ID" value="RYB94652.1"/>
    <property type="molecule type" value="Genomic_DNA"/>
</dbReference>
<dbReference type="RefSeq" id="WP_129400000.1">
    <property type="nucleotide sequence ID" value="NZ_SDWT01000001.1"/>
</dbReference>
<gene>
    <name evidence="1" type="ORF">EUA93_10045</name>
</gene>
<accession>A0A4V1RL60</accession>
<comment type="caution">
    <text evidence="1">The sequence shown here is derived from an EMBL/GenBank/DDBJ whole genome shotgun (WGS) entry which is preliminary data.</text>
</comment>